<proteinExistence type="predicted"/>
<keyword evidence="2" id="KW-1185">Reference proteome</keyword>
<evidence type="ECO:0000313" key="2">
    <source>
        <dbReference type="Proteomes" id="UP000285301"/>
    </source>
</evidence>
<gene>
    <name evidence="1" type="ORF">B4U79_12015</name>
</gene>
<dbReference type="Proteomes" id="UP000285301">
    <property type="component" value="Unassembled WGS sequence"/>
</dbReference>
<dbReference type="AlphaFoldDB" id="A0A3S3PJQ5"/>
<evidence type="ECO:0000313" key="1">
    <source>
        <dbReference type="EMBL" id="RWS02646.1"/>
    </source>
</evidence>
<comment type="caution">
    <text evidence="1">The sequence shown here is derived from an EMBL/GenBank/DDBJ whole genome shotgun (WGS) entry which is preliminary data.</text>
</comment>
<protein>
    <submittedName>
        <fullName evidence="1">Uncharacterized protein</fullName>
    </submittedName>
</protein>
<dbReference type="EMBL" id="NCKU01007428">
    <property type="protein sequence ID" value="RWS02646.1"/>
    <property type="molecule type" value="Genomic_DNA"/>
</dbReference>
<organism evidence="1 2">
    <name type="scientific">Dinothrombium tinctorium</name>
    <dbReference type="NCBI Taxonomy" id="1965070"/>
    <lineage>
        <taxon>Eukaryota</taxon>
        <taxon>Metazoa</taxon>
        <taxon>Ecdysozoa</taxon>
        <taxon>Arthropoda</taxon>
        <taxon>Chelicerata</taxon>
        <taxon>Arachnida</taxon>
        <taxon>Acari</taxon>
        <taxon>Acariformes</taxon>
        <taxon>Trombidiformes</taxon>
        <taxon>Prostigmata</taxon>
        <taxon>Anystina</taxon>
        <taxon>Parasitengona</taxon>
        <taxon>Trombidioidea</taxon>
        <taxon>Trombidiidae</taxon>
        <taxon>Dinothrombium</taxon>
    </lineage>
</organism>
<sequence>MWGRRPYDKHINPSENVGVSFGAMVKDSTITTTHFRGIIQLLTLVYYYSGEVQLLHPCLLQRK</sequence>
<reference evidence="1 2" key="1">
    <citation type="journal article" date="2018" name="Gigascience">
        <title>Genomes of trombidid mites reveal novel predicted allergens and laterally-transferred genes associated with secondary metabolism.</title>
        <authorList>
            <person name="Dong X."/>
            <person name="Chaisiri K."/>
            <person name="Xia D."/>
            <person name="Armstrong S.D."/>
            <person name="Fang Y."/>
            <person name="Donnelly M.J."/>
            <person name="Kadowaki T."/>
            <person name="McGarry J.W."/>
            <person name="Darby A.C."/>
            <person name="Makepeace B.L."/>
        </authorList>
    </citation>
    <scope>NUCLEOTIDE SEQUENCE [LARGE SCALE GENOMIC DNA]</scope>
    <source>
        <strain evidence="1">UoL-WK</strain>
    </source>
</reference>
<name>A0A3S3PJQ5_9ACAR</name>
<accession>A0A3S3PJQ5</accession>